<dbReference type="InterPro" id="IPR005365">
    <property type="entry name" value="Npr3"/>
</dbReference>
<keyword evidence="4" id="KW-0469">Meiosis</keyword>
<evidence type="ECO:0000256" key="3">
    <source>
        <dbReference type="ARBA" id="ARBA00030028"/>
    </source>
</evidence>
<dbReference type="FunCoup" id="H2AZX0">
    <property type="interactions" value="150"/>
</dbReference>
<feature type="region of interest" description="Disordered" evidence="5">
    <location>
        <begin position="70"/>
        <end position="108"/>
    </location>
</feature>
<organism evidence="7 8">
    <name type="scientific">Kazachstania africana (strain ATCC 22294 / BCRC 22015 / CBS 2517 / CECT 1963 / NBRC 1671 / NRRL Y-8276)</name>
    <name type="common">Yeast</name>
    <name type="synonym">Kluyveromyces africanus</name>
    <dbReference type="NCBI Taxonomy" id="1071382"/>
    <lineage>
        <taxon>Eukaryota</taxon>
        <taxon>Fungi</taxon>
        <taxon>Dikarya</taxon>
        <taxon>Ascomycota</taxon>
        <taxon>Saccharomycotina</taxon>
        <taxon>Saccharomycetes</taxon>
        <taxon>Saccharomycetales</taxon>
        <taxon>Saccharomycetaceae</taxon>
        <taxon>Kazachstania</taxon>
    </lineage>
</organism>
<dbReference type="GO" id="GO:0038202">
    <property type="term" value="P:TORC1 signaling"/>
    <property type="evidence" value="ECO:0007669"/>
    <property type="project" value="TreeGrafter"/>
</dbReference>
<feature type="compositionally biased region" description="Basic residues" evidence="5">
    <location>
        <begin position="225"/>
        <end position="235"/>
    </location>
</feature>
<dbReference type="EMBL" id="HE650829">
    <property type="protein sequence ID" value="CCF59920.1"/>
    <property type="molecule type" value="Genomic_DNA"/>
</dbReference>
<feature type="domain" description="GATOR1 complex protein NPRL3 C-terminal HTH" evidence="6">
    <location>
        <begin position="785"/>
        <end position="846"/>
    </location>
</feature>
<dbReference type="GO" id="GO:0005774">
    <property type="term" value="C:vacuolar membrane"/>
    <property type="evidence" value="ECO:0007669"/>
    <property type="project" value="UniProtKB-SubCell"/>
</dbReference>
<dbReference type="RefSeq" id="XP_003959055.1">
    <property type="nucleotide sequence ID" value="XM_003959006.1"/>
</dbReference>
<comment type="subcellular location">
    <subcellularLocation>
        <location evidence="4">Vacuole membrane</location>
        <topology evidence="4">Peripheral membrane protein</topology>
    </subcellularLocation>
</comment>
<evidence type="ECO:0000256" key="2">
    <source>
        <dbReference type="ARBA" id="ARBA00017880"/>
    </source>
</evidence>
<dbReference type="GO" id="GO:0034198">
    <property type="term" value="P:cellular response to amino acid starvation"/>
    <property type="evidence" value="ECO:0007669"/>
    <property type="project" value="EnsemblFungi"/>
</dbReference>
<dbReference type="GO" id="GO:0051321">
    <property type="term" value="P:meiotic cell cycle"/>
    <property type="evidence" value="ECO:0007669"/>
    <property type="project" value="UniProtKB-UniRule"/>
</dbReference>
<dbReference type="Proteomes" id="UP000005220">
    <property type="component" value="Chromosome 9"/>
</dbReference>
<reference evidence="7 8" key="1">
    <citation type="journal article" date="2011" name="Proc. Natl. Acad. Sci. U.S.A.">
        <title>Evolutionary erosion of yeast sex chromosomes by mating-type switching accidents.</title>
        <authorList>
            <person name="Gordon J.L."/>
            <person name="Armisen D."/>
            <person name="Proux-Wera E."/>
            <person name="Oheigeartaigh S.S."/>
            <person name="Byrne K.P."/>
            <person name="Wolfe K.H."/>
        </authorList>
    </citation>
    <scope>NUCLEOTIDE SEQUENCE [LARGE SCALE GENOMIC DNA]</scope>
    <source>
        <strain evidence="8">ATCC 22294 / BCRC 22015 / CBS 2517 / CECT 1963 / NBRC 1671 / NRRL Y-8276</strain>
    </source>
</reference>
<feature type="compositionally biased region" description="Low complexity" evidence="5">
    <location>
        <begin position="236"/>
        <end position="264"/>
    </location>
</feature>
<dbReference type="STRING" id="1071382.H2AZX0"/>
<keyword evidence="8" id="KW-1185">Reference proteome</keyword>
<dbReference type="Pfam" id="PF24064">
    <property type="entry name" value="HTH_NPRL3"/>
    <property type="match status" value="1"/>
</dbReference>
<evidence type="ECO:0000313" key="7">
    <source>
        <dbReference type="EMBL" id="CCF59920.1"/>
    </source>
</evidence>
<dbReference type="InterPro" id="IPR056603">
    <property type="entry name" value="HTH_NPRL3"/>
</dbReference>
<accession>H2AZX0</accession>
<keyword evidence="4" id="KW-0732">Signal</keyword>
<dbReference type="GO" id="GO:1990130">
    <property type="term" value="C:GATOR1 complex"/>
    <property type="evidence" value="ECO:0007669"/>
    <property type="project" value="EnsemblFungi"/>
</dbReference>
<dbReference type="Pfam" id="PF03666">
    <property type="entry name" value="NPR3"/>
    <property type="match status" value="1"/>
</dbReference>
<evidence type="ECO:0000259" key="6">
    <source>
        <dbReference type="Pfam" id="PF24064"/>
    </source>
</evidence>
<dbReference type="AlphaFoldDB" id="H2AZX0"/>
<dbReference type="GO" id="GO:0007124">
    <property type="term" value="P:pseudohyphal growth"/>
    <property type="evidence" value="ECO:0007669"/>
    <property type="project" value="EnsemblFungi"/>
</dbReference>
<dbReference type="GO" id="GO:2000785">
    <property type="term" value="P:regulation of autophagosome assembly"/>
    <property type="evidence" value="ECO:0007669"/>
    <property type="project" value="EnsemblFungi"/>
</dbReference>
<evidence type="ECO:0000256" key="5">
    <source>
        <dbReference type="SAM" id="MobiDB-lite"/>
    </source>
</evidence>
<protein>
    <recommendedName>
        <fullName evidence="2 4">Nitrogen permease regulator 3</fullName>
    </recommendedName>
    <alternativeName>
        <fullName evidence="3 4">Required for meiotic nuclear division protein 11</fullName>
    </alternativeName>
</protein>
<dbReference type="GO" id="GO:0010508">
    <property type="term" value="P:positive regulation of autophagy"/>
    <property type="evidence" value="ECO:0007669"/>
    <property type="project" value="EnsemblFungi"/>
</dbReference>
<feature type="compositionally biased region" description="Acidic residues" evidence="5">
    <location>
        <begin position="92"/>
        <end position="107"/>
    </location>
</feature>
<dbReference type="KEGG" id="kaf:KAFR_0I01390"/>
<proteinExistence type="inferred from homology"/>
<feature type="compositionally biased region" description="Low complexity" evidence="5">
    <location>
        <begin position="70"/>
        <end position="89"/>
    </location>
</feature>
<comment type="similarity">
    <text evidence="1 4">Belongs to the NPR3 family.</text>
</comment>
<evidence type="ECO:0000256" key="4">
    <source>
        <dbReference type="RuleBase" id="RU368069"/>
    </source>
</evidence>
<gene>
    <name evidence="7" type="primary">KAFR0I01390</name>
    <name evidence="7" type="ORF">KAFR_0I01390</name>
</gene>
<evidence type="ECO:0000256" key="1">
    <source>
        <dbReference type="ARBA" id="ARBA00010546"/>
    </source>
</evidence>
<dbReference type="GO" id="GO:1904262">
    <property type="term" value="P:negative regulation of TORC1 signaling"/>
    <property type="evidence" value="ECO:0007669"/>
    <property type="project" value="EnsemblFungi"/>
</dbReference>
<dbReference type="PANTHER" id="PTHR13153:SF5">
    <property type="entry name" value="GATOR COMPLEX PROTEIN NPRL3"/>
    <property type="match status" value="1"/>
</dbReference>
<dbReference type="GO" id="GO:0006995">
    <property type="term" value="P:cellular response to nitrogen starvation"/>
    <property type="evidence" value="ECO:0007669"/>
    <property type="project" value="EnsemblFungi"/>
</dbReference>
<sequence>MDEFLPISYLLGVHLTISTHSGPQIVYSYPPSSSEYILSLQNVSYKFAKRKDQASKSTRKVKENASVISTDSDSSFSSSSSGLSGSEMSTDYADESFSSDEGNDEEITHDMSNLGISTDKLFRLFTNENGNADESDNSDEIDNSDLELDIKSKLFSDEDGFEFNETFFDEENYRDYNKLFGFDSEFVAEFCCPDRELCNSRFEFTVDDLCFLGLPIRRDASGYWRKSKRKKHTSKKSSSLSHAKVTRSSSNRSESSKRTQSSNTAKAYPNSNSDVEQENNEESLDKDDLERNMNMFHICFVLNPPLTEYNKRADDLYQYIVARLSILLRYFQAKNNYVSKECSIILKERENVVKYSKSYESALTPAAKAKCVYERILSKSSLARMLTKCVDKLHKNEIASIKVGDDKIISLQIPVKNEFEHLPNFKQNAILPNSYLTSILNKKFLEKASFSSAPHSSSRKLHSSITLGNSLILHDGDDDYDNEDDDILNYALLLLDDVNNILRTLETTTMNSTESNDINMIILRHLIKHIQPTVPLNSYHYIITDALDLEPSTVTYDILRSCALHLIYWRHARVIIPMSSKFTYVVSPIISLEKMYNVDKVQFKKRFPSLPTLSYFLSKLSGGKSSINTSKDGDDIKWPYSFNNIIPSREHKGIYLDVLSWLIRRGYVTQLLTFVYIRIDKRIKIAVDEDLEREGYRRGKMQKLQMRKINKSNRSTKIGDNQIAQKVDHRTNIENDNLAAATDKSNLEINKNDPITGSTEDIHFEFDDPEMRQDYTIILEPERATAIEKRWIHKCVSEQPPDIKNTFNKLLKYFNGRAPMELATLQEGISRHELKRLFASLDKHLVELHHW</sequence>
<dbReference type="PANTHER" id="PTHR13153">
    <property type="entry name" value="CGTHBA PROTEIN -14 GENE PROTEIN"/>
    <property type="match status" value="1"/>
</dbReference>
<dbReference type="GeneID" id="13883556"/>
<dbReference type="GO" id="GO:0051058">
    <property type="term" value="P:negative regulation of small GTPase mediated signal transduction"/>
    <property type="evidence" value="ECO:0007669"/>
    <property type="project" value="EnsemblFungi"/>
</dbReference>
<comment type="function">
    <text evidence="4">Mediates inactivation of the TORC1 complex in response to amino acid starvation. Required for meiotic nuclear division.</text>
</comment>
<dbReference type="OrthoDB" id="18648at2759"/>
<dbReference type="eggNOG" id="ENOG502QW35">
    <property type="taxonomic scope" value="Eukaryota"/>
</dbReference>
<feature type="region of interest" description="Disordered" evidence="5">
    <location>
        <begin position="225"/>
        <end position="283"/>
    </location>
</feature>
<dbReference type="InParanoid" id="H2AZX0"/>
<dbReference type="HOGENOM" id="CLU_014314_0_0_1"/>
<evidence type="ECO:0000313" key="8">
    <source>
        <dbReference type="Proteomes" id="UP000005220"/>
    </source>
</evidence>
<name>H2AZX0_KAZAF</name>